<comment type="subunit">
    <text evidence="3">Component of a cohesin-like complex composed of ScpA, ScpB and the Smc homodimer, in which ScpA and ScpB bind to the head domain of Smc. The presence of the three proteins is required for the association of the complex with DNA.</text>
</comment>
<dbReference type="PANTHER" id="PTHR33969:SF2">
    <property type="entry name" value="SEGREGATION AND CONDENSATION PROTEIN A"/>
    <property type="match status" value="1"/>
</dbReference>
<evidence type="ECO:0000313" key="5">
    <source>
        <dbReference type="Proteomes" id="UP000647416"/>
    </source>
</evidence>
<dbReference type="Pfam" id="PF02616">
    <property type="entry name" value="SMC_ScpA"/>
    <property type="match status" value="1"/>
</dbReference>
<dbReference type="PANTHER" id="PTHR33969">
    <property type="entry name" value="SEGREGATION AND CONDENSATION PROTEIN A"/>
    <property type="match status" value="1"/>
</dbReference>
<comment type="caution">
    <text evidence="4">The sequence shown here is derived from an EMBL/GenBank/DDBJ whole genome shotgun (WGS) entry which is preliminary data.</text>
</comment>
<keyword evidence="3" id="KW-0963">Cytoplasm</keyword>
<comment type="similarity">
    <text evidence="3">Belongs to the ScpA family.</text>
</comment>
<dbReference type="EMBL" id="JACRTE010000002">
    <property type="protein sequence ID" value="MBC8595805.1"/>
    <property type="molecule type" value="Genomic_DNA"/>
</dbReference>
<organism evidence="4 5">
    <name type="scientific">Qingrenia yutianensis</name>
    <dbReference type="NCBI Taxonomy" id="2763676"/>
    <lineage>
        <taxon>Bacteria</taxon>
        <taxon>Bacillati</taxon>
        <taxon>Bacillota</taxon>
        <taxon>Clostridia</taxon>
        <taxon>Eubacteriales</taxon>
        <taxon>Oscillospiraceae</taxon>
        <taxon>Qingrenia</taxon>
    </lineage>
</organism>
<dbReference type="Proteomes" id="UP000647416">
    <property type="component" value="Unassembled WGS sequence"/>
</dbReference>
<name>A0A926F8C5_9FIRM</name>
<dbReference type="RefSeq" id="WP_262431424.1">
    <property type="nucleotide sequence ID" value="NZ_JACRTE010000002.1"/>
</dbReference>
<keyword evidence="3" id="KW-0131">Cell cycle</keyword>
<evidence type="ECO:0000313" key="4">
    <source>
        <dbReference type="EMBL" id="MBC8595805.1"/>
    </source>
</evidence>
<evidence type="ECO:0000256" key="1">
    <source>
        <dbReference type="ARBA" id="ARBA00022829"/>
    </source>
</evidence>
<reference evidence="4" key="1">
    <citation type="submission" date="2020-08" db="EMBL/GenBank/DDBJ databases">
        <title>Genome public.</title>
        <authorList>
            <person name="Liu C."/>
            <person name="Sun Q."/>
        </authorList>
    </citation>
    <scope>NUCLEOTIDE SEQUENCE</scope>
    <source>
        <strain evidence="4">NSJ-50</strain>
    </source>
</reference>
<evidence type="ECO:0000256" key="2">
    <source>
        <dbReference type="ARBA" id="ARBA00044777"/>
    </source>
</evidence>
<dbReference type="HAMAP" id="MF_01805">
    <property type="entry name" value="ScpA"/>
    <property type="match status" value="1"/>
</dbReference>
<dbReference type="GO" id="GO:0005737">
    <property type="term" value="C:cytoplasm"/>
    <property type="evidence" value="ECO:0007669"/>
    <property type="project" value="UniProtKB-SubCell"/>
</dbReference>
<dbReference type="GO" id="GO:0006260">
    <property type="term" value="P:DNA replication"/>
    <property type="evidence" value="ECO:0007669"/>
    <property type="project" value="UniProtKB-UniRule"/>
</dbReference>
<accession>A0A926F8C5</accession>
<evidence type="ECO:0000256" key="3">
    <source>
        <dbReference type="HAMAP-Rule" id="MF_01805"/>
    </source>
</evidence>
<comment type="function">
    <text evidence="3">Participates in chromosomal partition during cell division. May act via the formation of a condensin-like complex containing Smc and ScpB that pull DNA away from mid-cell into both cell halves.</text>
</comment>
<sequence length="251" mass="29549">MDDKLSFKLQTFEGPLDLLLHLIKKNKVSVYDIPIVEITEQYLDYLNKMEEFDLEISSEFLYMASELLLIKSKMLLPRHEEEEEDPRQNLADRLIEYEKIKKAKEKLEKMQFQGYLSFYKLPTLPEKENKPKRIEHIDIEKLTEAFMTVIEKTERKMPPPKEKFEGIVAHVTVSVEDKTAHYLKSIKKGESRSFEDMFDSIESRSEAVSAFLAILELMRSGVFSSYEEDGKIFIKRTEVDINTEEIDNNYL</sequence>
<dbReference type="GO" id="GO:0051301">
    <property type="term" value="P:cell division"/>
    <property type="evidence" value="ECO:0007669"/>
    <property type="project" value="UniProtKB-KW"/>
</dbReference>
<comment type="subcellular location">
    <subcellularLocation>
        <location evidence="3">Cytoplasm</location>
    </subcellularLocation>
    <text evidence="3">Associated with two foci at the outer edges of the nucleoid region in young cells, and at four foci within both cell halves in older cells.</text>
</comment>
<keyword evidence="1 3" id="KW-0159">Chromosome partition</keyword>
<keyword evidence="3" id="KW-0132">Cell division</keyword>
<dbReference type="InterPro" id="IPR003768">
    <property type="entry name" value="ScpA"/>
</dbReference>
<protein>
    <recommendedName>
        <fullName evidence="2 3">Segregation and condensation protein A</fullName>
    </recommendedName>
</protein>
<dbReference type="AlphaFoldDB" id="A0A926F8C5"/>
<keyword evidence="5" id="KW-1185">Reference proteome</keyword>
<proteinExistence type="inferred from homology"/>
<dbReference type="GO" id="GO:0007059">
    <property type="term" value="P:chromosome segregation"/>
    <property type="evidence" value="ECO:0007669"/>
    <property type="project" value="UniProtKB-UniRule"/>
</dbReference>
<dbReference type="Gene3D" id="6.10.250.2410">
    <property type="match status" value="1"/>
</dbReference>
<gene>
    <name evidence="3" type="primary">scpA</name>
    <name evidence="4" type="ORF">H8706_02845</name>
</gene>